<dbReference type="PROSITE" id="PS00108">
    <property type="entry name" value="PROTEIN_KINASE_ST"/>
    <property type="match status" value="1"/>
</dbReference>
<feature type="region of interest" description="Disordered" evidence="9">
    <location>
        <begin position="189"/>
        <end position="227"/>
    </location>
</feature>
<dbReference type="SMART" id="SM00220">
    <property type="entry name" value="S_TKc"/>
    <property type="match status" value="1"/>
</dbReference>
<protein>
    <recommendedName>
        <fullName evidence="10">Protein kinase domain-containing protein</fullName>
    </recommendedName>
</protein>
<keyword evidence="4" id="KW-0418">Kinase</keyword>
<evidence type="ECO:0000256" key="7">
    <source>
        <dbReference type="PIRSR" id="PIRSR630616-2"/>
    </source>
</evidence>
<feature type="region of interest" description="Disordered" evidence="9">
    <location>
        <begin position="1"/>
        <end position="51"/>
    </location>
</feature>
<dbReference type="PANTHER" id="PTHR24350">
    <property type="entry name" value="SERINE/THREONINE-PROTEIN KINASE IAL-RELATED"/>
    <property type="match status" value="1"/>
</dbReference>
<proteinExistence type="predicted"/>
<organism evidence="11 12">
    <name type="scientific">Astrephomene gubernaculifera</name>
    <dbReference type="NCBI Taxonomy" id="47775"/>
    <lineage>
        <taxon>Eukaryota</taxon>
        <taxon>Viridiplantae</taxon>
        <taxon>Chlorophyta</taxon>
        <taxon>core chlorophytes</taxon>
        <taxon>Chlorophyceae</taxon>
        <taxon>CS clade</taxon>
        <taxon>Chlamydomonadales</taxon>
        <taxon>Astrephomenaceae</taxon>
        <taxon>Astrephomene</taxon>
    </lineage>
</organism>
<evidence type="ECO:0000259" key="10">
    <source>
        <dbReference type="PROSITE" id="PS50011"/>
    </source>
</evidence>
<accession>A0AAD3HQV9</accession>
<feature type="active site" description="Proton acceptor" evidence="6">
    <location>
        <position position="427"/>
    </location>
</feature>
<dbReference type="GO" id="GO:0005524">
    <property type="term" value="F:ATP binding"/>
    <property type="evidence" value="ECO:0007669"/>
    <property type="project" value="UniProtKB-KW"/>
</dbReference>
<feature type="cross-link" description="Glycyl lysine isopeptide (Lys-Gly) (interchain with G-Cter in SUMO2)" evidence="8">
    <location>
        <position position="429"/>
    </location>
</feature>
<feature type="region of interest" description="Disordered" evidence="9">
    <location>
        <begin position="133"/>
        <end position="158"/>
    </location>
</feature>
<sequence>MSSGLGHTPVISRHGSSPHLPIGRGDEMVPTCVDGLTSSSSPTGKKKGGLLKNLKRIGMLITGNSLRHSNADGVRSESDPSQRNGLAHALSTPELASATLATSLPNSISKMASADISRSHRLAAILRGGSVRNGGLGSSPPIEPHSPCSPFPEIEERPGFPHRENEDCNLQCGSSGVCCNVRGTCGPRVAMSQPPTTARPQQSPSPETSSSPSTALTSHSCGLSSCGSDRPEAVSNVSPNATTLASSVPYPSTPDALPPPYSAPTLSSMPPACGPPSSSTMLAINPALPGAMRRRDWCLEDYQIIKRLYKGASASVYKATCLRSGMPVALKVYFLNRVPRNVVHMIKREIELHHALVHPHVVSLHAAFLDASSRIVLVQEWAARGDLFHITRQLGGRMTEVQVAELVLRPFLEALAYLHAHGICHRDIKPENILFTDQWVLKVADFGVSINLSEERAVTRAGTVDYMAPEVSRCPLKARPEDNKEDESLAYTSAVDIWAAGVLAYELLVGFPPMITPAATPQQQHLGQTHGSSSSRGASSSSSQLHFPASLSLAARNFVLSALSENPGDRPTAQELLQHEWIRASAVLAAAGGSTGKR</sequence>
<dbReference type="AlphaFoldDB" id="A0AAD3HQV9"/>
<dbReference type="PROSITE" id="PS50011">
    <property type="entry name" value="PROTEIN_KINASE_DOM"/>
    <property type="match status" value="1"/>
</dbReference>
<evidence type="ECO:0000256" key="8">
    <source>
        <dbReference type="PIRSR" id="PIRSR630616-3"/>
    </source>
</evidence>
<dbReference type="FunFam" id="1.10.510.10:FF:000813">
    <property type="entry name" value="Aurora-like kinase"/>
    <property type="match status" value="1"/>
</dbReference>
<feature type="compositionally biased region" description="Polar residues" evidence="9">
    <location>
        <begin position="193"/>
        <end position="202"/>
    </location>
</feature>
<feature type="region of interest" description="Disordered" evidence="9">
    <location>
        <begin position="519"/>
        <end position="543"/>
    </location>
</feature>
<evidence type="ECO:0000256" key="6">
    <source>
        <dbReference type="PIRSR" id="PIRSR630616-1"/>
    </source>
</evidence>
<feature type="compositionally biased region" description="Low complexity" evidence="9">
    <location>
        <begin position="204"/>
        <end position="220"/>
    </location>
</feature>
<keyword evidence="12" id="KW-1185">Reference proteome</keyword>
<dbReference type="SUPFAM" id="SSF56112">
    <property type="entry name" value="Protein kinase-like (PK-like)"/>
    <property type="match status" value="1"/>
</dbReference>
<keyword evidence="2" id="KW-0808">Transferase</keyword>
<keyword evidence="3 7" id="KW-0547">Nucleotide-binding</keyword>
<evidence type="ECO:0000256" key="9">
    <source>
        <dbReference type="SAM" id="MobiDB-lite"/>
    </source>
</evidence>
<comment type="caution">
    <text evidence="11">The sequence shown here is derived from an EMBL/GenBank/DDBJ whole genome shotgun (WGS) entry which is preliminary data.</text>
</comment>
<dbReference type="InterPro" id="IPR008271">
    <property type="entry name" value="Ser/Thr_kinase_AS"/>
</dbReference>
<dbReference type="EMBL" id="BMAR01000033">
    <property type="protein sequence ID" value="GFR49803.1"/>
    <property type="molecule type" value="Genomic_DNA"/>
</dbReference>
<feature type="binding site" evidence="7">
    <location>
        <position position="445"/>
    </location>
    <ligand>
        <name>ATP</name>
        <dbReference type="ChEBI" id="CHEBI:30616"/>
    </ligand>
</feature>
<feature type="binding site" evidence="7">
    <location>
        <begin position="380"/>
        <end position="382"/>
    </location>
    <ligand>
        <name>ATP</name>
        <dbReference type="ChEBI" id="CHEBI:30616"/>
    </ligand>
</feature>
<feature type="compositionally biased region" description="Low complexity" evidence="9">
    <location>
        <begin position="531"/>
        <end position="543"/>
    </location>
</feature>
<feature type="binding site" evidence="7">
    <location>
        <begin position="431"/>
        <end position="432"/>
    </location>
    <ligand>
        <name>ATP</name>
        <dbReference type="ChEBI" id="CHEBI:30616"/>
    </ligand>
</feature>
<evidence type="ECO:0000256" key="4">
    <source>
        <dbReference type="ARBA" id="ARBA00022777"/>
    </source>
</evidence>
<dbReference type="GO" id="GO:0004674">
    <property type="term" value="F:protein serine/threonine kinase activity"/>
    <property type="evidence" value="ECO:0007669"/>
    <property type="project" value="UniProtKB-KW"/>
</dbReference>
<feature type="compositionally biased region" description="Polar residues" evidence="9">
    <location>
        <begin position="519"/>
        <end position="530"/>
    </location>
</feature>
<dbReference type="InterPro" id="IPR030616">
    <property type="entry name" value="Aur-like"/>
</dbReference>
<keyword evidence="1" id="KW-0723">Serine/threonine-protein kinase</keyword>
<gene>
    <name evidence="11" type="ORF">Agub_g11743</name>
</gene>
<name>A0AAD3HQV9_9CHLO</name>
<evidence type="ECO:0000313" key="11">
    <source>
        <dbReference type="EMBL" id="GFR49803.1"/>
    </source>
</evidence>
<dbReference type="Pfam" id="PF00069">
    <property type="entry name" value="Pkinase"/>
    <property type="match status" value="1"/>
</dbReference>
<feature type="region of interest" description="Disordered" evidence="9">
    <location>
        <begin position="245"/>
        <end position="274"/>
    </location>
</feature>
<feature type="compositionally biased region" description="Pro residues" evidence="9">
    <location>
        <begin position="141"/>
        <end position="150"/>
    </location>
</feature>
<evidence type="ECO:0000256" key="2">
    <source>
        <dbReference type="ARBA" id="ARBA00022679"/>
    </source>
</evidence>
<keyword evidence="5 7" id="KW-0067">ATP-binding</keyword>
<dbReference type="Gene3D" id="1.10.510.10">
    <property type="entry name" value="Transferase(Phosphotransferase) domain 1"/>
    <property type="match status" value="1"/>
</dbReference>
<feature type="domain" description="Protein kinase" evidence="10">
    <location>
        <begin position="302"/>
        <end position="582"/>
    </location>
</feature>
<reference evidence="11 12" key="1">
    <citation type="journal article" date="2021" name="Sci. Rep.">
        <title>Genome sequencing of the multicellular alga Astrephomene provides insights into convergent evolution of germ-soma differentiation.</title>
        <authorList>
            <person name="Yamashita S."/>
            <person name="Yamamoto K."/>
            <person name="Matsuzaki R."/>
            <person name="Suzuki S."/>
            <person name="Yamaguchi H."/>
            <person name="Hirooka S."/>
            <person name="Minakuchi Y."/>
            <person name="Miyagishima S."/>
            <person name="Kawachi M."/>
            <person name="Toyoda A."/>
            <person name="Nozaki H."/>
        </authorList>
    </citation>
    <scope>NUCLEOTIDE SEQUENCE [LARGE SCALE GENOMIC DNA]</scope>
    <source>
        <strain evidence="11 12">NIES-4017</strain>
    </source>
</reference>
<feature type="region of interest" description="Disordered" evidence="9">
    <location>
        <begin position="66"/>
        <end position="85"/>
    </location>
</feature>
<dbReference type="Proteomes" id="UP001054857">
    <property type="component" value="Unassembled WGS sequence"/>
</dbReference>
<evidence type="ECO:0000256" key="1">
    <source>
        <dbReference type="ARBA" id="ARBA00022527"/>
    </source>
</evidence>
<evidence type="ECO:0000256" key="3">
    <source>
        <dbReference type="ARBA" id="ARBA00022741"/>
    </source>
</evidence>
<feature type="binding site" evidence="7">
    <location>
        <position position="331"/>
    </location>
    <ligand>
        <name>ATP</name>
        <dbReference type="ChEBI" id="CHEBI:30616"/>
    </ligand>
</feature>
<evidence type="ECO:0000313" key="12">
    <source>
        <dbReference type="Proteomes" id="UP001054857"/>
    </source>
</evidence>
<evidence type="ECO:0000256" key="5">
    <source>
        <dbReference type="ARBA" id="ARBA00022840"/>
    </source>
</evidence>
<dbReference type="InterPro" id="IPR011009">
    <property type="entry name" value="Kinase-like_dom_sf"/>
</dbReference>
<dbReference type="InterPro" id="IPR000719">
    <property type="entry name" value="Prot_kinase_dom"/>
</dbReference>